<keyword evidence="4" id="KW-0119">Carbohydrate metabolism</keyword>
<dbReference type="GO" id="GO:0004553">
    <property type="term" value="F:hydrolase activity, hydrolyzing O-glycosyl compounds"/>
    <property type="evidence" value="ECO:0007669"/>
    <property type="project" value="InterPro"/>
</dbReference>
<sequence length="388" mass="43641">MKNTFLTQKNCSRRISSTCFLLIPLVFFTFSCKRQKQGPQDAQEDVGVIVDTVGTTPDKVYTLTSELYTADPSAHVFEGKLYVYPSHDFESGIPEDDLGSHFNMEDYHVFSMDSVGGEVTDHGLALHIDDVPWAGRQMWAPDAAKKGDEYFLYFPVKDKEDVFHIGVAKSNAPEGPFEAMPEPIKGSFSMDPAVFGDIDGSYYMYFGGIWGGQLQQWDQGEYLGTDKYPADDEPALMPKIAKMGDDMISFTEEPKDVMILDKNGEPILAGDNDRRFFEAAWVHRYNGKYYLSYSTGDTHNILYAIADNPYGPFTYQGVILDPVLGWTNHHSIVEYQGKWWLFFHDSSMSGGKTHLRSVKMTELTYNPDGTIQRINALVTAETGSADEK</sequence>
<evidence type="ECO:0000256" key="6">
    <source>
        <dbReference type="PIRSR" id="PIRSR606710-2"/>
    </source>
</evidence>
<dbReference type="EMBL" id="WYET01000008">
    <property type="protein sequence ID" value="NVN19623.1"/>
    <property type="molecule type" value="Genomic_DNA"/>
</dbReference>
<dbReference type="PANTHER" id="PTHR43772:SF2">
    <property type="entry name" value="PUTATIVE (AFU_ORTHOLOGUE AFUA_2G04480)-RELATED"/>
    <property type="match status" value="1"/>
</dbReference>
<evidence type="ECO:0000313" key="8">
    <source>
        <dbReference type="EMBL" id="NVN19623.1"/>
    </source>
</evidence>
<evidence type="ECO:0000256" key="7">
    <source>
        <dbReference type="RuleBase" id="RU361187"/>
    </source>
</evidence>
<feature type="site" description="Important for catalytic activity, responsible for pKa modulation of the active site Glu and correct orientation of both the proton donor and substrate" evidence="6">
    <location>
        <position position="191"/>
    </location>
</feature>
<dbReference type="GO" id="GO:0045493">
    <property type="term" value="P:xylan catabolic process"/>
    <property type="evidence" value="ECO:0007669"/>
    <property type="project" value="UniProtKB-KW"/>
</dbReference>
<comment type="similarity">
    <text evidence="1 7">Belongs to the glycosyl hydrolase 43 family.</text>
</comment>
<evidence type="ECO:0000256" key="5">
    <source>
        <dbReference type="ARBA" id="ARBA00023295"/>
    </source>
</evidence>
<evidence type="ECO:0000256" key="3">
    <source>
        <dbReference type="ARBA" id="ARBA00022801"/>
    </source>
</evidence>
<proteinExistence type="inferred from homology"/>
<dbReference type="PANTHER" id="PTHR43772">
    <property type="entry name" value="ENDO-1,4-BETA-XYLANASE"/>
    <property type="match status" value="1"/>
</dbReference>
<keyword evidence="9" id="KW-1185">Reference proteome</keyword>
<reference evidence="8 9" key="1">
    <citation type="submission" date="2020-01" db="EMBL/GenBank/DDBJ databases">
        <title>Draft Genome Analysis of Muricauda sp. HICW Isolated from coastal seawater of PR China.</title>
        <authorList>
            <person name="Chen M.-X."/>
        </authorList>
    </citation>
    <scope>NUCLEOTIDE SEQUENCE [LARGE SCALE GENOMIC DNA]</scope>
    <source>
        <strain evidence="8 9">HICW</strain>
    </source>
</reference>
<dbReference type="InterPro" id="IPR006710">
    <property type="entry name" value="Glyco_hydro_43"/>
</dbReference>
<evidence type="ECO:0000313" key="9">
    <source>
        <dbReference type="Proteomes" id="UP000558089"/>
    </source>
</evidence>
<dbReference type="CDD" id="cd18619">
    <property type="entry name" value="GH43_CoXyl43_like"/>
    <property type="match status" value="1"/>
</dbReference>
<dbReference type="Proteomes" id="UP000558089">
    <property type="component" value="Unassembled WGS sequence"/>
</dbReference>
<accession>A0A850NFH7</accession>
<name>A0A850NFH7_9FLAO</name>
<dbReference type="PROSITE" id="PS51257">
    <property type="entry name" value="PROKAR_LIPOPROTEIN"/>
    <property type="match status" value="1"/>
</dbReference>
<dbReference type="InterPro" id="IPR023296">
    <property type="entry name" value="Glyco_hydro_beta-prop_sf"/>
</dbReference>
<keyword evidence="2" id="KW-0858">Xylan degradation</keyword>
<dbReference type="Pfam" id="PF04616">
    <property type="entry name" value="Glyco_hydro_43"/>
    <property type="match status" value="1"/>
</dbReference>
<protein>
    <submittedName>
        <fullName evidence="8">Family 43 glycosylhydrolase</fullName>
    </submittedName>
</protein>
<organism evidence="8 9">
    <name type="scientific">Flagellimonas chongwuensis</name>
    <dbReference type="NCBI Taxonomy" id="2697365"/>
    <lineage>
        <taxon>Bacteria</taxon>
        <taxon>Pseudomonadati</taxon>
        <taxon>Bacteroidota</taxon>
        <taxon>Flavobacteriia</taxon>
        <taxon>Flavobacteriales</taxon>
        <taxon>Flavobacteriaceae</taxon>
        <taxon>Flagellimonas</taxon>
    </lineage>
</organism>
<dbReference type="AlphaFoldDB" id="A0A850NFH7"/>
<evidence type="ECO:0000256" key="1">
    <source>
        <dbReference type="ARBA" id="ARBA00009865"/>
    </source>
</evidence>
<dbReference type="RefSeq" id="WP_176621159.1">
    <property type="nucleotide sequence ID" value="NZ_WYET01000008.1"/>
</dbReference>
<dbReference type="SUPFAM" id="SSF75005">
    <property type="entry name" value="Arabinanase/levansucrase/invertase"/>
    <property type="match status" value="1"/>
</dbReference>
<comment type="caution">
    <text evidence="8">The sequence shown here is derived from an EMBL/GenBank/DDBJ whole genome shotgun (WGS) entry which is preliminary data.</text>
</comment>
<dbReference type="InterPro" id="IPR052176">
    <property type="entry name" value="Glycosyl_Hydrlase_43_Enz"/>
</dbReference>
<dbReference type="Gene3D" id="2.115.10.20">
    <property type="entry name" value="Glycosyl hydrolase domain, family 43"/>
    <property type="match status" value="1"/>
</dbReference>
<evidence type="ECO:0000256" key="4">
    <source>
        <dbReference type="ARBA" id="ARBA00023277"/>
    </source>
</evidence>
<keyword evidence="3 7" id="KW-0378">Hydrolase</keyword>
<evidence type="ECO:0000256" key="2">
    <source>
        <dbReference type="ARBA" id="ARBA00022651"/>
    </source>
</evidence>
<gene>
    <name evidence="8" type="ORF">GUA46_14835</name>
</gene>
<keyword evidence="2" id="KW-0624">Polysaccharide degradation</keyword>
<keyword evidence="5 7" id="KW-0326">Glycosidase</keyword>